<keyword evidence="2" id="KW-1185">Reference proteome</keyword>
<name>A0ABX2LFD6_9EURY</name>
<accession>A0ABX2LFD6</accession>
<proteinExistence type="predicted"/>
<reference evidence="1 2" key="1">
    <citation type="submission" date="2020-06" db="EMBL/GenBank/DDBJ databases">
        <title>Haloterrigena sp. nov., an extremely halophilic archaeon isolated from a saline sediment.</title>
        <authorList>
            <person name="Liu B.-B."/>
        </authorList>
    </citation>
    <scope>NUCLEOTIDE SEQUENCE [LARGE SCALE GENOMIC DNA]</scope>
    <source>
        <strain evidence="1 2">SYSU A558-1</strain>
    </source>
</reference>
<dbReference type="RefSeq" id="WP_174682803.1">
    <property type="nucleotide sequence ID" value="NZ_JABUQZ010000003.1"/>
</dbReference>
<dbReference type="InterPro" id="IPR036388">
    <property type="entry name" value="WH-like_DNA-bd_sf"/>
</dbReference>
<comment type="caution">
    <text evidence="1">The sequence shown here is derived from an EMBL/GenBank/DDBJ whole genome shotgun (WGS) entry which is preliminary data.</text>
</comment>
<sequence>MGRRIYAPRFPNPYNELHVLGPVTRSDLRLPGDALILWYLYRNGAGTTATIATTIDRKANYVSQRISKLQADDLELVTRVAGPAAEVTLTSRGVAVAEDLPERHIMDYREPIDAATPYSVTWD</sequence>
<evidence type="ECO:0008006" key="3">
    <source>
        <dbReference type="Google" id="ProtNLM"/>
    </source>
</evidence>
<evidence type="ECO:0000313" key="2">
    <source>
        <dbReference type="Proteomes" id="UP001016761"/>
    </source>
</evidence>
<protein>
    <recommendedName>
        <fullName evidence="3">MarR family transcriptional regulator</fullName>
    </recommendedName>
</protein>
<dbReference type="InterPro" id="IPR036390">
    <property type="entry name" value="WH_DNA-bd_sf"/>
</dbReference>
<dbReference type="Proteomes" id="UP001016761">
    <property type="component" value="Unassembled WGS sequence"/>
</dbReference>
<organism evidence="1 2">
    <name type="scientific">Haloterrigena gelatinilytica</name>
    <dbReference type="NCBI Taxonomy" id="2741724"/>
    <lineage>
        <taxon>Archaea</taxon>
        <taxon>Methanobacteriati</taxon>
        <taxon>Methanobacteriota</taxon>
        <taxon>Stenosarchaea group</taxon>
        <taxon>Halobacteria</taxon>
        <taxon>Halobacteriales</taxon>
        <taxon>Natrialbaceae</taxon>
        <taxon>Haloterrigena</taxon>
    </lineage>
</organism>
<dbReference type="EMBL" id="JABUQZ010000003">
    <property type="protein sequence ID" value="NUC74964.1"/>
    <property type="molecule type" value="Genomic_DNA"/>
</dbReference>
<dbReference type="SUPFAM" id="SSF46785">
    <property type="entry name" value="Winged helix' DNA-binding domain"/>
    <property type="match status" value="1"/>
</dbReference>
<dbReference type="Gene3D" id="1.10.10.10">
    <property type="entry name" value="Winged helix-like DNA-binding domain superfamily/Winged helix DNA-binding domain"/>
    <property type="match status" value="1"/>
</dbReference>
<gene>
    <name evidence="1" type="ORF">HTZ84_22120</name>
</gene>
<evidence type="ECO:0000313" key="1">
    <source>
        <dbReference type="EMBL" id="NUC74964.1"/>
    </source>
</evidence>